<keyword evidence="3" id="KW-1185">Reference proteome</keyword>
<accession>A0A2C9D247</accession>
<sequence>MTFEVIENSNYGGRPVILYEFIHGTAHWYYARAEEDVSVGGNTYVAEAISDDGFAQSEDASTDTITIRVPKTNVIAAMMNGAPPSEDIWVQVRKHHYGDTDAPIEGIYRIVSRKAVDSITVELSGLPLTAGYKTPGLRLTWGRQCPHSLYDRNCTVSKSAFGVSLEVDAIAGATVISDVLATYPDGWFAGGFFEWARFDGALDRRGIDGHIGPTFAILGTATGLSVGDWITVYPGCARTRDHCRNKFANLPNYGGFPHLPGKSPFSGDPVF</sequence>
<dbReference type="RefSeq" id="WP_099554530.1">
    <property type="nucleotide sequence ID" value="NZ_LT960614.1"/>
</dbReference>
<evidence type="ECO:0000313" key="3">
    <source>
        <dbReference type="Proteomes" id="UP000223606"/>
    </source>
</evidence>
<dbReference type="Pfam" id="PF09356">
    <property type="entry name" value="Phage_BR0599"/>
    <property type="match status" value="1"/>
</dbReference>
<organism evidence="2 3">
    <name type="scientific">Hartmannibacter diazotrophicus</name>
    <dbReference type="NCBI Taxonomy" id="1482074"/>
    <lineage>
        <taxon>Bacteria</taxon>
        <taxon>Pseudomonadati</taxon>
        <taxon>Pseudomonadota</taxon>
        <taxon>Alphaproteobacteria</taxon>
        <taxon>Hyphomicrobiales</taxon>
        <taxon>Pleomorphomonadaceae</taxon>
        <taxon>Hartmannibacter</taxon>
    </lineage>
</organism>
<gene>
    <name evidence="2" type="ORF">HDIA_0773</name>
</gene>
<proteinExistence type="predicted"/>
<dbReference type="AlphaFoldDB" id="A0A2C9D247"/>
<dbReference type="EMBL" id="LT960614">
    <property type="protein sequence ID" value="SON54314.1"/>
    <property type="molecule type" value="Genomic_DNA"/>
</dbReference>
<dbReference type="InterPro" id="IPR011928">
    <property type="entry name" value="Phage_phiJL001_Gp84"/>
</dbReference>
<evidence type="ECO:0000313" key="2">
    <source>
        <dbReference type="EMBL" id="SON54314.1"/>
    </source>
</evidence>
<feature type="domain" description="Bacteriophage phiJL001 Gp84 C-terminal" evidence="1">
    <location>
        <begin position="186"/>
        <end position="262"/>
    </location>
</feature>
<dbReference type="KEGG" id="hdi:HDIA_0773"/>
<reference evidence="3" key="1">
    <citation type="submission" date="2017-09" db="EMBL/GenBank/DDBJ databases">
        <title>Genome sequence of Nannocystis excedens DSM 71.</title>
        <authorList>
            <person name="Blom J."/>
        </authorList>
    </citation>
    <scope>NUCLEOTIDE SEQUENCE [LARGE SCALE GENOMIC DNA]</scope>
    <source>
        <strain evidence="3">type strain: E19</strain>
    </source>
</reference>
<dbReference type="OrthoDB" id="1633386at2"/>
<dbReference type="NCBIfam" id="TIGR02218">
    <property type="entry name" value="phg_TIGR02218"/>
    <property type="match status" value="1"/>
</dbReference>
<protein>
    <recommendedName>
        <fullName evidence="1">Bacteriophage phiJL001 Gp84 C-terminal domain-containing protein</fullName>
    </recommendedName>
</protein>
<dbReference type="Proteomes" id="UP000223606">
    <property type="component" value="Chromosome 1"/>
</dbReference>
<evidence type="ECO:0000259" key="1">
    <source>
        <dbReference type="Pfam" id="PF09356"/>
    </source>
</evidence>
<dbReference type="InterPro" id="IPR018964">
    <property type="entry name" value="Phage_phiJL001_Gp84_C"/>
</dbReference>
<name>A0A2C9D247_9HYPH</name>